<name>A0A2M7B7K3_9BACT</name>
<dbReference type="EMBL" id="PEVH01000052">
    <property type="protein sequence ID" value="PIU99077.1"/>
    <property type="molecule type" value="Genomic_DNA"/>
</dbReference>
<evidence type="ECO:0000313" key="3">
    <source>
        <dbReference type="Proteomes" id="UP000230131"/>
    </source>
</evidence>
<feature type="transmembrane region" description="Helical" evidence="1">
    <location>
        <begin position="15"/>
        <end position="33"/>
    </location>
</feature>
<gene>
    <name evidence="2" type="ORF">COS59_01680</name>
</gene>
<comment type="caution">
    <text evidence="2">The sequence shown here is derived from an EMBL/GenBank/DDBJ whole genome shotgun (WGS) entry which is preliminary data.</text>
</comment>
<evidence type="ECO:0008006" key="4">
    <source>
        <dbReference type="Google" id="ProtNLM"/>
    </source>
</evidence>
<protein>
    <recommendedName>
        <fullName evidence="4">Photosynthesis system II assembly factor Ycf48/Hcf136-like domain-containing protein</fullName>
    </recommendedName>
</protein>
<accession>A0A2M7B7K3</accession>
<reference evidence="3" key="1">
    <citation type="submission" date="2017-09" db="EMBL/GenBank/DDBJ databases">
        <title>Depth-based differentiation of microbial function through sediment-hosted aquifers and enrichment of novel symbionts in the deep terrestrial subsurface.</title>
        <authorList>
            <person name="Probst A.J."/>
            <person name="Ladd B."/>
            <person name="Jarett J.K."/>
            <person name="Geller-Mcgrath D.E."/>
            <person name="Sieber C.M.K."/>
            <person name="Emerson J.B."/>
            <person name="Anantharaman K."/>
            <person name="Thomas B.C."/>
            <person name="Malmstrom R."/>
            <person name="Stieglmeier M."/>
            <person name="Klingl A."/>
            <person name="Woyke T."/>
            <person name="Ryan C.M."/>
            <person name="Banfield J.F."/>
        </authorList>
    </citation>
    <scope>NUCLEOTIDE SEQUENCE [LARGE SCALE GENOMIC DNA]</scope>
</reference>
<proteinExistence type="predicted"/>
<keyword evidence="1" id="KW-1133">Transmembrane helix</keyword>
<sequence>MPADKKVETGGDNKALVLIIIWGGLLVLILGWLKTSGIFNEVFLIGLSSDQGIIGYAYKTEEVKTSILHFEKSVDIHQITKSSTNPNLFYAATNRGVFFSQDSGKNWYPFSDLNKKIDQNTKIHKIVKKPSSEEMFVSAYKNNKGIIYQSNNGLFTLNKLLEFNRDIAYDLEIFKGDLYLGFTSGKILVYSLSDKNIKQVAKLSGPISNLKNVNDYVLFALSSSKIFVSFNGADFTQKSDPSNVKDIFVSQDGLAIYLITKNSFLKSLDFGSNYVSVTSLPIEPQKIEKAAASSINHLYVFGNQQLFESFDEGQSWKSYASKIRRTVSTIEITSNKILVGTKAFSFSNFLWENLFQII</sequence>
<evidence type="ECO:0000313" key="2">
    <source>
        <dbReference type="EMBL" id="PIU99077.1"/>
    </source>
</evidence>
<dbReference type="SUPFAM" id="SSF110296">
    <property type="entry name" value="Oligoxyloglucan reducing end-specific cellobiohydrolase"/>
    <property type="match status" value="1"/>
</dbReference>
<keyword evidence="1" id="KW-0472">Membrane</keyword>
<keyword evidence="1" id="KW-0812">Transmembrane</keyword>
<dbReference type="InterPro" id="IPR015943">
    <property type="entry name" value="WD40/YVTN_repeat-like_dom_sf"/>
</dbReference>
<organism evidence="2 3">
    <name type="scientific">Candidatus Wolfebacteria bacterium CG03_land_8_20_14_0_80_36_15</name>
    <dbReference type="NCBI Taxonomy" id="1975067"/>
    <lineage>
        <taxon>Bacteria</taxon>
        <taxon>Candidatus Wolfeibacteriota</taxon>
    </lineage>
</organism>
<dbReference type="Gene3D" id="2.130.10.10">
    <property type="entry name" value="YVTN repeat-like/Quinoprotein amine dehydrogenase"/>
    <property type="match status" value="2"/>
</dbReference>
<dbReference type="AlphaFoldDB" id="A0A2M7B7K3"/>
<dbReference type="Proteomes" id="UP000230131">
    <property type="component" value="Unassembled WGS sequence"/>
</dbReference>
<evidence type="ECO:0000256" key="1">
    <source>
        <dbReference type="SAM" id="Phobius"/>
    </source>
</evidence>